<dbReference type="HOGENOM" id="CLU_3372960_0_0_9"/>
<reference evidence="1 2" key="2">
    <citation type="submission" date="2007-09" db="EMBL/GenBank/DDBJ databases">
        <title>Draft genome sequence of Clostridium bolteae (ATCC BAA-613).</title>
        <authorList>
            <person name="Sudarsanam P."/>
            <person name="Ley R."/>
            <person name="Guruge J."/>
            <person name="Turnbaugh P.J."/>
            <person name="Mahowald M."/>
            <person name="Liep D."/>
            <person name="Gordon J."/>
        </authorList>
    </citation>
    <scope>NUCLEOTIDE SEQUENCE [LARGE SCALE GENOMIC DNA]</scope>
    <source>
        <strain evidence="2">ATCC BAA-613 / DSM 15670 / CCUG 46953 / JCM 12243 / WAL 16351</strain>
    </source>
</reference>
<dbReference type="AlphaFoldDB" id="A8RV12"/>
<protein>
    <submittedName>
        <fullName evidence="1">Uncharacterized protein</fullName>
    </submittedName>
</protein>
<comment type="caution">
    <text evidence="1">The sequence shown here is derived from an EMBL/GenBank/DDBJ whole genome shotgun (WGS) entry which is preliminary data.</text>
</comment>
<dbReference type="Proteomes" id="UP000005396">
    <property type="component" value="Unassembled WGS sequence"/>
</dbReference>
<evidence type="ECO:0000313" key="2">
    <source>
        <dbReference type="Proteomes" id="UP000005396"/>
    </source>
</evidence>
<dbReference type="EMBL" id="ABCC02000033">
    <property type="protein sequence ID" value="EDP16011.1"/>
    <property type="molecule type" value="Genomic_DNA"/>
</dbReference>
<organism evidence="1 2">
    <name type="scientific">Enterocloster bolteae (strain ATCC BAA-613 / DSM 15670 / CCUG 46953 / JCM 12243 / WAL 16351)</name>
    <name type="common">Clostridium bolteae</name>
    <dbReference type="NCBI Taxonomy" id="411902"/>
    <lineage>
        <taxon>Bacteria</taxon>
        <taxon>Bacillati</taxon>
        <taxon>Bacillota</taxon>
        <taxon>Clostridia</taxon>
        <taxon>Lachnospirales</taxon>
        <taxon>Lachnospiraceae</taxon>
        <taxon>Enterocloster</taxon>
    </lineage>
</organism>
<evidence type="ECO:0000313" key="1">
    <source>
        <dbReference type="EMBL" id="EDP16011.1"/>
    </source>
</evidence>
<name>A8RV12_ENTBW</name>
<gene>
    <name evidence="1" type="ORF">CLOBOL_04182</name>
</gene>
<proteinExistence type="predicted"/>
<sequence length="34" mass="4081">MLVTVNQHEILKKLKYQLHVSEKKNMEQEIFPSP</sequence>
<accession>A8RV12</accession>
<dbReference type="PaxDb" id="411902-CLOBOL_04182"/>
<reference evidence="1 2" key="1">
    <citation type="submission" date="2007-08" db="EMBL/GenBank/DDBJ databases">
        <authorList>
            <person name="Fulton L."/>
            <person name="Clifton S."/>
            <person name="Fulton B."/>
            <person name="Xu J."/>
            <person name="Minx P."/>
            <person name="Pepin K.H."/>
            <person name="Johnson M."/>
            <person name="Thiruvilangam P."/>
            <person name="Bhonagiri V."/>
            <person name="Nash W.E."/>
            <person name="Mardis E.R."/>
            <person name="Wilson R.K."/>
        </authorList>
    </citation>
    <scope>NUCLEOTIDE SEQUENCE [LARGE SCALE GENOMIC DNA]</scope>
    <source>
        <strain evidence="2">ATCC BAA-613 / DSM 15670 / CCUG 46953 / JCM 12243 / WAL 16351</strain>
    </source>
</reference>